<keyword evidence="1" id="KW-1133">Transmembrane helix</keyword>
<keyword evidence="1" id="KW-0812">Transmembrane</keyword>
<sequence>MKYRAEIDGLRAVAVVPVILFHAGFELFSGGFVGVDVFFVISGYLITTILIEEIEKDQFSIVNFYERRARRILPILYLVVISTLIVSMFVLYPEDLVSLAKSAISIPIFSSNFFFWSERGYFGGATELKPLVHTWSLAVEEQFYIVFPPLLLLIYKLGSRYLTWTLFLIFLLSLISSYYVTLIHFDTAFYFPFTRAWELLIGAFCALFLFRKTVSIPQPLAEALSFFGLAFIAFAYFTFDSTTLFPYVNALIPTLGTAIFIISSTNSVLLRKLLSLSAVVYIGLISFSLYLWHQPLFALARHLSLFENNVVILIAVTIVLSVTSYYVVEKPFRNKRRVNLTTLITYGVVGTVLIVALGGVIVFKNGFPSRYAVADQKLLAQLASYKGYNQVQFDSLQFRSFSPDSKRKVVIVGDSYAKDFVNVLIESGMFTDFEFSTRQVNSECGNLLLTDYDAIQVNIPRARAERCKVLGRYEGDDFDRILTNADEIWLVSSWEEWVVDLLPTSLKNLDQKYGKPIRVFGNKDFGAMNSIKALSISNEDRATHTQPVREYSIQIANRLDDVLKSYEYYYPIMDDLCGGDLERCKVFTDSGLLMSVDGEHLTQEGAIEAGVRLQSTLSSLKISP</sequence>
<reference evidence="4 5" key="1">
    <citation type="submission" date="2020-06" db="EMBL/GenBank/DDBJ databases">
        <authorList>
            <person name="Cao W.R."/>
        </authorList>
    </citation>
    <scope>NUCLEOTIDE SEQUENCE [LARGE SCALE GENOMIC DNA]</scope>
    <source>
        <strain evidence="4 5">B1Z28</strain>
    </source>
</reference>
<dbReference type="PANTHER" id="PTHR23028">
    <property type="entry name" value="ACETYLTRANSFERASE"/>
    <property type="match status" value="1"/>
</dbReference>
<dbReference type="Proteomes" id="UP000630805">
    <property type="component" value="Unassembled WGS sequence"/>
</dbReference>
<feature type="transmembrane region" description="Helical" evidence="1">
    <location>
        <begin position="273"/>
        <end position="290"/>
    </location>
</feature>
<evidence type="ECO:0000259" key="2">
    <source>
        <dbReference type="Pfam" id="PF01757"/>
    </source>
</evidence>
<dbReference type="RefSeq" id="WP_176867355.1">
    <property type="nucleotide sequence ID" value="NZ_JABXWT010000022.1"/>
</dbReference>
<dbReference type="InterPro" id="IPR050879">
    <property type="entry name" value="Acyltransferase_3"/>
</dbReference>
<dbReference type="EMBL" id="JABXWT010000022">
    <property type="protein sequence ID" value="NVO58314.1"/>
    <property type="molecule type" value="Genomic_DNA"/>
</dbReference>
<dbReference type="InterPro" id="IPR043968">
    <property type="entry name" value="SGNH"/>
</dbReference>
<dbReference type="Pfam" id="PF19040">
    <property type="entry name" value="SGNH"/>
    <property type="match status" value="1"/>
</dbReference>
<evidence type="ECO:0000313" key="4">
    <source>
        <dbReference type="EMBL" id="NVO58314.1"/>
    </source>
</evidence>
<keyword evidence="5" id="KW-1185">Reference proteome</keyword>
<feature type="domain" description="Acyltransferase 3" evidence="2">
    <location>
        <begin position="5"/>
        <end position="323"/>
    </location>
</feature>
<feature type="transmembrane region" description="Helical" evidence="1">
    <location>
        <begin position="72"/>
        <end position="92"/>
    </location>
</feature>
<feature type="transmembrane region" description="Helical" evidence="1">
    <location>
        <begin position="310"/>
        <end position="328"/>
    </location>
</feature>
<accession>A0ABX2PVU4</accession>
<feature type="transmembrane region" description="Helical" evidence="1">
    <location>
        <begin position="340"/>
        <end position="363"/>
    </location>
</feature>
<dbReference type="Pfam" id="PF01757">
    <property type="entry name" value="Acyl_transf_3"/>
    <property type="match status" value="1"/>
</dbReference>
<keyword evidence="1" id="KW-0472">Membrane</keyword>
<name>A0ABX2PVU4_9RHOB</name>
<feature type="domain" description="SGNH" evidence="3">
    <location>
        <begin position="401"/>
        <end position="607"/>
    </location>
</feature>
<organism evidence="4 5">
    <name type="scientific">Ruegeria haliotis</name>
    <dbReference type="NCBI Taxonomy" id="2747601"/>
    <lineage>
        <taxon>Bacteria</taxon>
        <taxon>Pseudomonadati</taxon>
        <taxon>Pseudomonadota</taxon>
        <taxon>Alphaproteobacteria</taxon>
        <taxon>Rhodobacterales</taxon>
        <taxon>Roseobacteraceae</taxon>
        <taxon>Ruegeria</taxon>
    </lineage>
</organism>
<proteinExistence type="predicted"/>
<keyword evidence="4" id="KW-0808">Transferase</keyword>
<evidence type="ECO:0000313" key="5">
    <source>
        <dbReference type="Proteomes" id="UP000630805"/>
    </source>
</evidence>
<evidence type="ECO:0000256" key="1">
    <source>
        <dbReference type="SAM" id="Phobius"/>
    </source>
</evidence>
<protein>
    <submittedName>
        <fullName evidence="4">Acyltransferase</fullName>
    </submittedName>
</protein>
<dbReference type="PANTHER" id="PTHR23028:SF53">
    <property type="entry name" value="ACYL_TRANSF_3 DOMAIN-CONTAINING PROTEIN"/>
    <property type="match status" value="1"/>
</dbReference>
<feature type="transmembrane region" description="Helical" evidence="1">
    <location>
        <begin position="31"/>
        <end position="51"/>
    </location>
</feature>
<feature type="transmembrane region" description="Helical" evidence="1">
    <location>
        <begin position="244"/>
        <end position="261"/>
    </location>
</feature>
<feature type="transmembrane region" description="Helical" evidence="1">
    <location>
        <begin position="7"/>
        <end position="25"/>
    </location>
</feature>
<feature type="transmembrane region" description="Helical" evidence="1">
    <location>
        <begin position="189"/>
        <end position="210"/>
    </location>
</feature>
<comment type="caution">
    <text evidence="4">The sequence shown here is derived from an EMBL/GenBank/DDBJ whole genome shotgun (WGS) entry which is preliminary data.</text>
</comment>
<feature type="transmembrane region" description="Helical" evidence="1">
    <location>
        <begin position="219"/>
        <end position="238"/>
    </location>
</feature>
<evidence type="ECO:0000259" key="3">
    <source>
        <dbReference type="Pfam" id="PF19040"/>
    </source>
</evidence>
<dbReference type="GO" id="GO:0016746">
    <property type="term" value="F:acyltransferase activity"/>
    <property type="evidence" value="ECO:0007669"/>
    <property type="project" value="UniProtKB-KW"/>
</dbReference>
<dbReference type="InterPro" id="IPR002656">
    <property type="entry name" value="Acyl_transf_3_dom"/>
</dbReference>
<feature type="transmembrane region" description="Helical" evidence="1">
    <location>
        <begin position="161"/>
        <end position="183"/>
    </location>
</feature>
<keyword evidence="4" id="KW-0012">Acyltransferase</keyword>
<gene>
    <name evidence="4" type="ORF">HW561_21240</name>
</gene>
<feature type="transmembrane region" description="Helical" evidence="1">
    <location>
        <begin position="135"/>
        <end position="154"/>
    </location>
</feature>